<dbReference type="Proteomes" id="UP000594262">
    <property type="component" value="Unplaced"/>
</dbReference>
<feature type="binding site" evidence="7">
    <location>
        <begin position="179"/>
        <end position="185"/>
    </location>
    <ligand>
        <name>(6S)-NADPHX</name>
        <dbReference type="ChEBI" id="CHEBI:64076"/>
    </ligand>
</feature>
<feature type="binding site" evidence="7">
    <location>
        <position position="249"/>
    </location>
    <ligand>
        <name>(6S)-NADPHX</name>
        <dbReference type="ChEBI" id="CHEBI:64076"/>
    </ligand>
</feature>
<keyword evidence="2 7" id="KW-0067">ATP-binding</keyword>
<evidence type="ECO:0000256" key="4">
    <source>
        <dbReference type="ARBA" id="ARBA00023027"/>
    </source>
</evidence>
<evidence type="ECO:0000313" key="10">
    <source>
        <dbReference type="Proteomes" id="UP000594262"/>
    </source>
</evidence>
<evidence type="ECO:0000256" key="2">
    <source>
        <dbReference type="ARBA" id="ARBA00022840"/>
    </source>
</evidence>
<evidence type="ECO:0000313" key="9">
    <source>
        <dbReference type="EnsemblMetazoa" id="CLYHEMP012964.1"/>
    </source>
</evidence>
<dbReference type="GO" id="GO:0110051">
    <property type="term" value="P:metabolite repair"/>
    <property type="evidence" value="ECO:0007669"/>
    <property type="project" value="TreeGrafter"/>
</dbReference>
<dbReference type="SUPFAM" id="SSF53613">
    <property type="entry name" value="Ribokinase-like"/>
    <property type="match status" value="1"/>
</dbReference>
<keyword evidence="5 7" id="KW-0456">Lyase</keyword>
<feature type="binding site" evidence="7">
    <location>
        <position position="127"/>
    </location>
    <ligand>
        <name>(6S)-NADPHX</name>
        <dbReference type="ChEBI" id="CHEBI:64076"/>
    </ligand>
</feature>
<evidence type="ECO:0000256" key="1">
    <source>
        <dbReference type="ARBA" id="ARBA00022741"/>
    </source>
</evidence>
<reference evidence="9" key="1">
    <citation type="submission" date="2021-01" db="UniProtKB">
        <authorList>
            <consortium name="EnsemblMetazoa"/>
        </authorList>
    </citation>
    <scope>IDENTIFICATION</scope>
</reference>
<feature type="domain" description="YjeF C-terminal" evidence="8">
    <location>
        <begin position="26"/>
        <end position="313"/>
    </location>
</feature>
<evidence type="ECO:0000256" key="6">
    <source>
        <dbReference type="ARBA" id="ARBA00047472"/>
    </source>
</evidence>
<dbReference type="PROSITE" id="PS51383">
    <property type="entry name" value="YJEF_C_3"/>
    <property type="match status" value="1"/>
</dbReference>
<dbReference type="CDD" id="cd01171">
    <property type="entry name" value="YXKO-related"/>
    <property type="match status" value="1"/>
</dbReference>
<name>A0A7M5WTQ2_9CNID</name>
<feature type="binding site" evidence="7">
    <location>
        <begin position="220"/>
        <end position="224"/>
    </location>
    <ligand>
        <name>ATP</name>
        <dbReference type="ChEBI" id="CHEBI:30616"/>
    </ligand>
</feature>
<dbReference type="GeneID" id="136822166"/>
<evidence type="ECO:0000256" key="3">
    <source>
        <dbReference type="ARBA" id="ARBA00022857"/>
    </source>
</evidence>
<comment type="cofactor">
    <cofactor evidence="7">
        <name>Mg(2+)</name>
        <dbReference type="ChEBI" id="CHEBI:18420"/>
    </cofactor>
</comment>
<dbReference type="GO" id="GO:0005524">
    <property type="term" value="F:ATP binding"/>
    <property type="evidence" value="ECO:0007669"/>
    <property type="project" value="UniProtKB-KW"/>
</dbReference>
<keyword evidence="10" id="KW-1185">Reference proteome</keyword>
<feature type="binding site" evidence="7">
    <location>
        <begin position="239"/>
        <end position="248"/>
    </location>
    <ligand>
        <name>ATP</name>
        <dbReference type="ChEBI" id="CHEBI:30616"/>
    </ligand>
</feature>
<comment type="catalytic activity">
    <reaction evidence="6 7">
        <text>(6S)-NADPHX + ATP = ADP + phosphate + NADPH + H(+)</text>
        <dbReference type="Rhea" id="RHEA:32231"/>
        <dbReference type="ChEBI" id="CHEBI:15378"/>
        <dbReference type="ChEBI" id="CHEBI:30616"/>
        <dbReference type="ChEBI" id="CHEBI:43474"/>
        <dbReference type="ChEBI" id="CHEBI:57783"/>
        <dbReference type="ChEBI" id="CHEBI:64076"/>
        <dbReference type="ChEBI" id="CHEBI:456216"/>
        <dbReference type="EC" id="4.2.1.93"/>
    </reaction>
</comment>
<keyword evidence="4 7" id="KW-0520">NAD</keyword>
<dbReference type="GO" id="GO:0047453">
    <property type="term" value="F:ATP-dependent NAD(P)H-hydrate dehydratase activity"/>
    <property type="evidence" value="ECO:0007669"/>
    <property type="project" value="UniProtKB-UniRule"/>
</dbReference>
<dbReference type="EnsemblMetazoa" id="CLYHEMT012964.1">
    <property type="protein sequence ID" value="CLYHEMP012964.1"/>
    <property type="gene ID" value="CLYHEMG012964"/>
</dbReference>
<evidence type="ECO:0000256" key="7">
    <source>
        <dbReference type="HAMAP-Rule" id="MF_03157"/>
    </source>
</evidence>
<dbReference type="Pfam" id="PF01256">
    <property type="entry name" value="Carb_kinase"/>
    <property type="match status" value="1"/>
</dbReference>
<dbReference type="InterPro" id="IPR029056">
    <property type="entry name" value="Ribokinase-like"/>
</dbReference>
<organism evidence="9 10">
    <name type="scientific">Clytia hemisphaerica</name>
    <dbReference type="NCBI Taxonomy" id="252671"/>
    <lineage>
        <taxon>Eukaryota</taxon>
        <taxon>Metazoa</taxon>
        <taxon>Cnidaria</taxon>
        <taxon>Hydrozoa</taxon>
        <taxon>Hydroidolina</taxon>
        <taxon>Leptothecata</taxon>
        <taxon>Obeliida</taxon>
        <taxon>Clytiidae</taxon>
        <taxon>Clytia</taxon>
    </lineage>
</organism>
<dbReference type="OrthoDB" id="8110916at2759"/>
<dbReference type="Gene3D" id="3.40.1190.20">
    <property type="match status" value="1"/>
</dbReference>
<dbReference type="PANTHER" id="PTHR12592:SF0">
    <property type="entry name" value="ATP-DEPENDENT (S)-NAD(P)H-HYDRATE DEHYDRATASE"/>
    <property type="match status" value="1"/>
</dbReference>
<evidence type="ECO:0000259" key="8">
    <source>
        <dbReference type="PROSITE" id="PS51383"/>
    </source>
</evidence>
<comment type="function">
    <text evidence="7">Catalyzes the dehydration of the S-form of NAD(P)HX at the expense of ATP, which is converted to ADP. Together with NAD(P)HX epimerase, which catalyzes the epimerization of the S- and R-forms, the enzyme allows the repair of both epimers of NAD(P)HX, a damaged form of NAD(P)H that is a result of enzymatic or heat-dependent hydration.</text>
</comment>
<protein>
    <recommendedName>
        <fullName evidence="7">ATP-dependent (S)-NAD(P)H-hydrate dehydratase</fullName>
        <ecNumber evidence="7">4.2.1.93</ecNumber>
    </recommendedName>
    <alternativeName>
        <fullName evidence="7">ATP-dependent NAD(P)HX dehydratase</fullName>
    </alternativeName>
</protein>
<dbReference type="GO" id="GO:0046496">
    <property type="term" value="P:nicotinamide nucleotide metabolic process"/>
    <property type="evidence" value="ECO:0007669"/>
    <property type="project" value="UniProtKB-UniRule"/>
</dbReference>
<comment type="similarity">
    <text evidence="7">Belongs to the NnrD/CARKD family.</text>
</comment>
<dbReference type="InterPro" id="IPR017953">
    <property type="entry name" value="Carbohydrate_kinase_pred_CS"/>
</dbReference>
<dbReference type="NCBIfam" id="TIGR00196">
    <property type="entry name" value="yjeF_cterm"/>
    <property type="match status" value="1"/>
</dbReference>
<keyword evidence="3" id="KW-0521">NADP</keyword>
<proteinExistence type="inferred from homology"/>
<comment type="catalytic activity">
    <reaction evidence="7">
        <text>(6S)-NADHX + ATP = ADP + phosphate + NADH + H(+)</text>
        <dbReference type="Rhea" id="RHEA:19017"/>
        <dbReference type="ChEBI" id="CHEBI:15378"/>
        <dbReference type="ChEBI" id="CHEBI:30616"/>
        <dbReference type="ChEBI" id="CHEBI:43474"/>
        <dbReference type="ChEBI" id="CHEBI:57945"/>
        <dbReference type="ChEBI" id="CHEBI:64074"/>
        <dbReference type="ChEBI" id="CHEBI:456216"/>
        <dbReference type="EC" id="4.2.1.93"/>
    </reaction>
</comment>
<accession>A0A7M5WTQ2</accession>
<dbReference type="PROSITE" id="PS01050">
    <property type="entry name" value="YJEF_C_2"/>
    <property type="match status" value="1"/>
</dbReference>
<dbReference type="HAMAP" id="MF_01965">
    <property type="entry name" value="NADHX_dehydratase"/>
    <property type="match status" value="1"/>
</dbReference>
<dbReference type="InterPro" id="IPR000631">
    <property type="entry name" value="CARKD"/>
</dbReference>
<dbReference type="PANTHER" id="PTHR12592">
    <property type="entry name" value="ATP-DEPENDENT (S)-NAD(P)H-HYDRATE DEHYDRATASE FAMILY MEMBER"/>
    <property type="match status" value="1"/>
</dbReference>
<evidence type="ECO:0000256" key="5">
    <source>
        <dbReference type="ARBA" id="ARBA00023239"/>
    </source>
</evidence>
<dbReference type="AlphaFoldDB" id="A0A7M5WTQ2"/>
<sequence length="315" mass="34535">MFWLKVKKNFLSKVLTRTMVSTVNYKPQMIKDIFPKLDHSRYKGQNGKIGVVGGSQEYTGAPYFAGMSALRFGADLVHIFCSQSAATPIKCYSPELIVHPMESDPLKADQVLEQWFERLHTVLIGPGLGRSEQAVRLVNSIAQKGLGGKPLIIDADGLFMVSENPLLLVGAKNVTLTPNQVEYRRLCTAIANLGTTKTGMDNPELMLTEFFGSEVTLVKKGQSDVIFNKHGKIEVDINGGLCRCGGQGDVLSGSIALFTHWAQEAKHENPALFGAYAGCYVTKKLSEKVFNEMGRSMVAGDMISAIPSFLKESFY</sequence>
<dbReference type="EC" id="4.2.1.93" evidence="7"/>
<dbReference type="RefSeq" id="XP_066934508.1">
    <property type="nucleotide sequence ID" value="XM_067078407.1"/>
</dbReference>
<keyword evidence="7" id="KW-0597">Phosphoprotein</keyword>
<keyword evidence="1 7" id="KW-0547">Nucleotide-binding</keyword>